<dbReference type="Gene3D" id="2.30.130.10">
    <property type="entry name" value="PUA domain"/>
    <property type="match status" value="1"/>
</dbReference>
<organism evidence="9 10">
    <name type="scientific">Oceanibaculum indicum</name>
    <dbReference type="NCBI Taxonomy" id="526216"/>
    <lineage>
        <taxon>Bacteria</taxon>
        <taxon>Pseudomonadati</taxon>
        <taxon>Pseudomonadota</taxon>
        <taxon>Alphaproteobacteria</taxon>
        <taxon>Rhodospirillales</taxon>
        <taxon>Oceanibaculaceae</taxon>
        <taxon>Oceanibaculum</taxon>
    </lineage>
</organism>
<evidence type="ECO:0000259" key="7">
    <source>
        <dbReference type="Pfam" id="PF10672"/>
    </source>
</evidence>
<dbReference type="OrthoDB" id="9805492at2"/>
<dbReference type="GO" id="GO:0003723">
    <property type="term" value="F:RNA binding"/>
    <property type="evidence" value="ECO:0007669"/>
    <property type="project" value="InterPro"/>
</dbReference>
<keyword evidence="4 9" id="KW-0808">Transferase</keyword>
<dbReference type="PANTHER" id="PTHR42873">
    <property type="entry name" value="RIBOSOMAL RNA LARGE SUBUNIT METHYLTRANSFERASE"/>
    <property type="match status" value="1"/>
</dbReference>
<dbReference type="PANTHER" id="PTHR42873:SF1">
    <property type="entry name" value="S-ADENOSYLMETHIONINE-DEPENDENT METHYLTRANSFERASE DOMAIN-CONTAINING PROTEIN"/>
    <property type="match status" value="1"/>
</dbReference>
<evidence type="ECO:0000256" key="1">
    <source>
        <dbReference type="ARBA" id="ARBA00004496"/>
    </source>
</evidence>
<evidence type="ECO:0000256" key="3">
    <source>
        <dbReference type="ARBA" id="ARBA00022603"/>
    </source>
</evidence>
<evidence type="ECO:0000256" key="2">
    <source>
        <dbReference type="ARBA" id="ARBA00022490"/>
    </source>
</evidence>
<dbReference type="SUPFAM" id="SSF88697">
    <property type="entry name" value="PUA domain-like"/>
    <property type="match status" value="1"/>
</dbReference>
<evidence type="ECO:0000259" key="8">
    <source>
        <dbReference type="Pfam" id="PF17785"/>
    </source>
</evidence>
<dbReference type="InterPro" id="IPR015947">
    <property type="entry name" value="PUA-like_sf"/>
</dbReference>
<proteinExistence type="inferred from homology"/>
<dbReference type="Pfam" id="PF17785">
    <property type="entry name" value="PUA_3"/>
    <property type="match status" value="1"/>
</dbReference>
<dbReference type="CDD" id="cd02440">
    <property type="entry name" value="AdoMet_MTases"/>
    <property type="match status" value="1"/>
</dbReference>
<sequence>MHPTVTLATGRDKRLRGGHPWVYANEVQMTPALKELPPGSLVTLADARGEKLGTALFNAKPLIVARFLDARPNLAIDAGFLRARLAAALELRERLFAEPYYRLVHAEADRLPGLVIDRFGDALTVQLNSAGMDRLEAPLLQALTDLLKPSRIVLRNDSPARTLEGLETGIRAAVGGEGAIELVENGTRFRCDPLGGQKTGWFYDQRDNRAFLAKLAQGKRLIDIYAYIGGFGIEAAVAGAAEVTLVDRSKPAMELAAETAALNGVADRVTAEAGDAFETLEKLATAKQRFDVVVCDPPAFVKSKKDLAAGLRAYQKMARLGAALVAPGGILFAASCSHNAPEEEFAKQIGIGLSKAGRSGRILRQAGAGPDHPVHPFLRESAYLKSLTLQLD</sequence>
<dbReference type="SUPFAM" id="SSF53335">
    <property type="entry name" value="S-adenosyl-L-methionine-dependent methyltransferases"/>
    <property type="match status" value="1"/>
</dbReference>
<evidence type="ECO:0000313" key="9">
    <source>
        <dbReference type="EMBL" id="RKQ69992.1"/>
    </source>
</evidence>
<accession>A0A420WG99</accession>
<comment type="caution">
    <text evidence="9">The sequence shown here is derived from an EMBL/GenBank/DDBJ whole genome shotgun (WGS) entry which is preliminary data.</text>
</comment>
<dbReference type="Proteomes" id="UP000277424">
    <property type="component" value="Unassembled WGS sequence"/>
</dbReference>
<dbReference type="InterPro" id="IPR029063">
    <property type="entry name" value="SAM-dependent_MTases_sf"/>
</dbReference>
<dbReference type="GO" id="GO:0032259">
    <property type="term" value="P:methylation"/>
    <property type="evidence" value="ECO:0007669"/>
    <property type="project" value="UniProtKB-KW"/>
</dbReference>
<dbReference type="GO" id="GO:0008168">
    <property type="term" value="F:methyltransferase activity"/>
    <property type="evidence" value="ECO:0007669"/>
    <property type="project" value="UniProtKB-KW"/>
</dbReference>
<keyword evidence="3 9" id="KW-0489">Methyltransferase</keyword>
<name>A0A420WG99_9PROT</name>
<evidence type="ECO:0000256" key="5">
    <source>
        <dbReference type="ARBA" id="ARBA00022691"/>
    </source>
</evidence>
<feature type="domain" description="S-adenosylmethionine-dependent methyltransferase" evidence="7">
    <location>
        <begin position="180"/>
        <end position="334"/>
    </location>
</feature>
<dbReference type="RefSeq" id="WP_121219498.1">
    <property type="nucleotide sequence ID" value="NZ_RBIG01000002.1"/>
</dbReference>
<dbReference type="Gene3D" id="3.30.750.80">
    <property type="entry name" value="RNA methyltransferase domain (HRMD) like"/>
    <property type="match status" value="1"/>
</dbReference>
<feature type="domain" description="RlmI-like PUA" evidence="8">
    <location>
        <begin position="5"/>
        <end position="68"/>
    </location>
</feature>
<dbReference type="Gene3D" id="3.40.50.150">
    <property type="entry name" value="Vaccinia Virus protein VP39"/>
    <property type="match status" value="1"/>
</dbReference>
<evidence type="ECO:0000256" key="6">
    <source>
        <dbReference type="ARBA" id="ARBA00038091"/>
    </source>
</evidence>
<dbReference type="CDD" id="cd11572">
    <property type="entry name" value="RlmI_M_like"/>
    <property type="match status" value="1"/>
</dbReference>
<dbReference type="AlphaFoldDB" id="A0A420WG99"/>
<evidence type="ECO:0000313" key="10">
    <source>
        <dbReference type="Proteomes" id="UP000277424"/>
    </source>
</evidence>
<gene>
    <name evidence="9" type="ORF">BCL74_1928</name>
</gene>
<protein>
    <submittedName>
        <fullName evidence="9">23S rRNA (Cytosine1962-C5)-methyltransferase</fullName>
    </submittedName>
</protein>
<keyword evidence="5" id="KW-0949">S-adenosyl-L-methionine</keyword>
<dbReference type="GO" id="GO:0005737">
    <property type="term" value="C:cytoplasm"/>
    <property type="evidence" value="ECO:0007669"/>
    <property type="project" value="UniProtKB-SubCell"/>
</dbReference>
<dbReference type="InterPro" id="IPR036974">
    <property type="entry name" value="PUA_sf"/>
</dbReference>
<reference evidence="9 10" key="1">
    <citation type="submission" date="2018-10" db="EMBL/GenBank/DDBJ databases">
        <title>Comparative analysis of microorganisms from saline springs in Andes Mountain Range, Colombia.</title>
        <authorList>
            <person name="Rubin E."/>
        </authorList>
    </citation>
    <scope>NUCLEOTIDE SEQUENCE [LARGE SCALE GENOMIC DNA]</scope>
    <source>
        <strain evidence="9 10">USBA 36</strain>
    </source>
</reference>
<comment type="subcellular location">
    <subcellularLocation>
        <location evidence="1">Cytoplasm</location>
    </subcellularLocation>
</comment>
<dbReference type="CDD" id="cd21153">
    <property type="entry name" value="PUA_RlmI"/>
    <property type="match status" value="1"/>
</dbReference>
<dbReference type="InterPro" id="IPR019614">
    <property type="entry name" value="SAM-dep_methyl-trfase"/>
</dbReference>
<evidence type="ECO:0000256" key="4">
    <source>
        <dbReference type="ARBA" id="ARBA00022679"/>
    </source>
</evidence>
<dbReference type="EMBL" id="RBIG01000002">
    <property type="protein sequence ID" value="RKQ69992.1"/>
    <property type="molecule type" value="Genomic_DNA"/>
</dbReference>
<comment type="similarity">
    <text evidence="6">Belongs to the methyltransferase superfamily. RlmI family.</text>
</comment>
<dbReference type="Pfam" id="PF10672">
    <property type="entry name" value="Methyltrans_SAM"/>
    <property type="match status" value="1"/>
</dbReference>
<keyword evidence="2" id="KW-0963">Cytoplasm</keyword>
<dbReference type="InterPro" id="IPR041532">
    <property type="entry name" value="RlmI-like_PUA"/>
</dbReference>